<dbReference type="Pfam" id="PF05649">
    <property type="entry name" value="Peptidase_M13_N"/>
    <property type="match status" value="1"/>
</dbReference>
<dbReference type="Proteomes" id="UP000265663">
    <property type="component" value="Unassembled WGS sequence"/>
</dbReference>
<dbReference type="CDD" id="cd08662">
    <property type="entry name" value="M13"/>
    <property type="match status" value="1"/>
</dbReference>
<dbReference type="PANTHER" id="PTHR11733:SF167">
    <property type="entry name" value="FI17812P1-RELATED"/>
    <property type="match status" value="1"/>
</dbReference>
<keyword evidence="7" id="KW-0482">Metalloprotease</keyword>
<organism evidence="10 11">
    <name type="scientific">Pyrenophora seminiperda CCB06</name>
    <dbReference type="NCBI Taxonomy" id="1302712"/>
    <lineage>
        <taxon>Eukaryota</taxon>
        <taxon>Fungi</taxon>
        <taxon>Dikarya</taxon>
        <taxon>Ascomycota</taxon>
        <taxon>Pezizomycotina</taxon>
        <taxon>Dothideomycetes</taxon>
        <taxon>Pleosporomycetidae</taxon>
        <taxon>Pleosporales</taxon>
        <taxon>Pleosporineae</taxon>
        <taxon>Pleosporaceae</taxon>
        <taxon>Pyrenophora</taxon>
    </lineage>
</organism>
<gene>
    <name evidence="10" type="ORF">GMOD_00008604</name>
</gene>
<comment type="similarity">
    <text evidence="2">Belongs to the peptidase M13 family.</text>
</comment>
<dbReference type="GO" id="GO:0016485">
    <property type="term" value="P:protein processing"/>
    <property type="evidence" value="ECO:0007669"/>
    <property type="project" value="TreeGrafter"/>
</dbReference>
<dbReference type="PANTHER" id="PTHR11733">
    <property type="entry name" value="ZINC METALLOPROTEASE FAMILY M13 NEPRILYSIN-RELATED"/>
    <property type="match status" value="1"/>
</dbReference>
<feature type="domain" description="Peptidase M13 N-terminal" evidence="9">
    <location>
        <begin position="87"/>
        <end position="493"/>
    </location>
</feature>
<dbReference type="InterPro" id="IPR024079">
    <property type="entry name" value="MetalloPept_cat_dom_sf"/>
</dbReference>
<reference evidence="10 11" key="1">
    <citation type="journal article" date="2014" name="PLoS ONE">
        <title>De novo Genome Assembly of the Fungal Plant Pathogen Pyrenophora semeniperda.</title>
        <authorList>
            <person name="Soliai M.M."/>
            <person name="Meyer S.E."/>
            <person name="Udall J.A."/>
            <person name="Elzinga D.E."/>
            <person name="Hermansen R.A."/>
            <person name="Bodily P.M."/>
            <person name="Hart A.A."/>
            <person name="Coleman C.E."/>
        </authorList>
    </citation>
    <scope>NUCLEOTIDE SEQUENCE [LARGE SCALE GENOMIC DNA]</scope>
    <source>
        <strain evidence="10 11">CCB06</strain>
        <tissue evidence="10">Mycelium</tissue>
    </source>
</reference>
<evidence type="ECO:0000259" key="9">
    <source>
        <dbReference type="Pfam" id="PF05649"/>
    </source>
</evidence>
<dbReference type="InterPro" id="IPR000718">
    <property type="entry name" value="Peptidase_M13"/>
</dbReference>
<dbReference type="AlphaFoldDB" id="A0A3M7M977"/>
<dbReference type="PRINTS" id="PR00786">
    <property type="entry name" value="NEPRILYSIN"/>
</dbReference>
<evidence type="ECO:0000256" key="7">
    <source>
        <dbReference type="ARBA" id="ARBA00023049"/>
    </source>
</evidence>
<keyword evidence="4" id="KW-0479">Metal-binding</keyword>
<dbReference type="InterPro" id="IPR008753">
    <property type="entry name" value="Peptidase_M13_N"/>
</dbReference>
<evidence type="ECO:0000256" key="6">
    <source>
        <dbReference type="ARBA" id="ARBA00022833"/>
    </source>
</evidence>
<dbReference type="Gene3D" id="1.10.1380.10">
    <property type="entry name" value="Neutral endopeptidase , domain2"/>
    <property type="match status" value="2"/>
</dbReference>
<evidence type="ECO:0000256" key="3">
    <source>
        <dbReference type="ARBA" id="ARBA00022670"/>
    </source>
</evidence>
<evidence type="ECO:0000259" key="8">
    <source>
        <dbReference type="Pfam" id="PF01431"/>
    </source>
</evidence>
<comment type="cofactor">
    <cofactor evidence="1">
        <name>Zn(2+)</name>
        <dbReference type="ChEBI" id="CHEBI:29105"/>
    </cofactor>
</comment>
<proteinExistence type="inferred from homology"/>
<dbReference type="GO" id="GO:0005886">
    <property type="term" value="C:plasma membrane"/>
    <property type="evidence" value="ECO:0007669"/>
    <property type="project" value="TreeGrafter"/>
</dbReference>
<dbReference type="OrthoDB" id="6475849at2759"/>
<name>A0A3M7M977_9PLEO</name>
<dbReference type="Gene3D" id="3.40.390.10">
    <property type="entry name" value="Collagenase (Catalytic Domain)"/>
    <property type="match status" value="2"/>
</dbReference>
<dbReference type="GO" id="GO:0004222">
    <property type="term" value="F:metalloendopeptidase activity"/>
    <property type="evidence" value="ECO:0007669"/>
    <property type="project" value="InterPro"/>
</dbReference>
<evidence type="ECO:0000313" key="10">
    <source>
        <dbReference type="EMBL" id="RMZ70940.1"/>
    </source>
</evidence>
<accession>A0A3M7M977</accession>
<evidence type="ECO:0000256" key="4">
    <source>
        <dbReference type="ARBA" id="ARBA00022723"/>
    </source>
</evidence>
<dbReference type="InterPro" id="IPR042089">
    <property type="entry name" value="Peptidase_M13_dom_2"/>
</dbReference>
<evidence type="ECO:0000256" key="2">
    <source>
        <dbReference type="ARBA" id="ARBA00007357"/>
    </source>
</evidence>
<keyword evidence="11" id="KW-1185">Reference proteome</keyword>
<dbReference type="InterPro" id="IPR018497">
    <property type="entry name" value="Peptidase_M13_C"/>
</dbReference>
<dbReference type="SUPFAM" id="SSF55486">
    <property type="entry name" value="Metalloproteases ('zincins'), catalytic domain"/>
    <property type="match status" value="1"/>
</dbReference>
<evidence type="ECO:0000256" key="1">
    <source>
        <dbReference type="ARBA" id="ARBA00001947"/>
    </source>
</evidence>
<dbReference type="PROSITE" id="PS51885">
    <property type="entry name" value="NEPRILYSIN"/>
    <property type="match status" value="1"/>
</dbReference>
<protein>
    <submittedName>
        <fullName evidence="10">Peptidase family M13</fullName>
    </submittedName>
</protein>
<evidence type="ECO:0000313" key="11">
    <source>
        <dbReference type="Proteomes" id="UP000265663"/>
    </source>
</evidence>
<feature type="domain" description="Peptidase M13 C-terminal" evidence="8">
    <location>
        <begin position="555"/>
        <end position="753"/>
    </location>
</feature>
<dbReference type="GO" id="GO:0046872">
    <property type="term" value="F:metal ion binding"/>
    <property type="evidence" value="ECO:0007669"/>
    <property type="project" value="UniProtKB-KW"/>
</dbReference>
<keyword evidence="5" id="KW-0378">Hydrolase</keyword>
<sequence>MDRTFKRQAIGRLFAIAATASIVFHGLPQGLFIGCTSHVPVANTCSVNCKPTAVFEHESELCLTPACQKAAFMFLNNLSPQYKELDPCEDFEEFVCGGRGPGISDILIKNSNKLVREILEAPYPKHSYSFFPIKSIDEENFDKMKNAYNACRRIDNKTTNERILKALERFNNSSPATAINSKHWIRDASRLLAEYGVTGLIQVDFGPDELNPETVAVFIDAPPDFDLPYEYEKWVENYRLDVIAKLSALYPHQDNSTFSAVVDLEKKLATTCPNEEDCWCPNEEDCWSITPPRHTYQKRPHSLYRIVFTLLKSLQKTYNPISMDEAEAIGLIGPVFELEQFLANQGVENTKIERVIVKAPKYFEELPVILAATPEDVIHYYFIWKVVQAFFLPIDVDTDVITSHHSFYNLLYPQQWRDDICVEIVQQGLGWILSRFYVDRAFTDETKSFGDTIITEIKTEFEKKLKAAEWMDEDATKKAVEKVYNTVHMLGYPTKSPNIMDPPTLKKYYEALDISSESFFDNWLAMGKFLVKKKWSAFGKPFDSDEWDTMSTEVNAYHDPIHNVIVFPAAIMQFPALDINLPAYISYGAFGAVAGHELSHGFDATRRHYDQNARKTNWWSKDVVEAFENKTECFVDQYSNFTIPALGPYVHVKGHFTLDENLVDANGLSIAFQAWKSRLGEKPDKSLRGLEHFTQEQMFFISFGNFFCSPGRNYTSIDQINTDVHAPDWARILGTTANSREFRESFHCKVKEPTCQIW</sequence>
<evidence type="ECO:0000256" key="5">
    <source>
        <dbReference type="ARBA" id="ARBA00022801"/>
    </source>
</evidence>
<dbReference type="PROSITE" id="PS51257">
    <property type="entry name" value="PROKAR_LIPOPROTEIN"/>
    <property type="match status" value="1"/>
</dbReference>
<keyword evidence="3" id="KW-0645">Protease</keyword>
<dbReference type="EMBL" id="KE747825">
    <property type="protein sequence ID" value="RMZ70940.1"/>
    <property type="molecule type" value="Genomic_DNA"/>
</dbReference>
<dbReference type="Pfam" id="PF01431">
    <property type="entry name" value="Peptidase_M13"/>
    <property type="match status" value="1"/>
</dbReference>
<keyword evidence="6" id="KW-0862">Zinc</keyword>